<gene>
    <name evidence="2" type="ORF">A1Q1_07759</name>
</gene>
<protein>
    <submittedName>
        <fullName evidence="2">Uncharacterized protein</fullName>
    </submittedName>
</protein>
<feature type="region of interest" description="Disordered" evidence="1">
    <location>
        <begin position="22"/>
        <end position="46"/>
    </location>
</feature>
<organism evidence="2 3">
    <name type="scientific">Trichosporon asahii var. asahii (strain ATCC 90039 / CBS 2479 / JCM 2466 / KCTC 7840 / NBRC 103889/ NCYC 2677 / UAMH 7654)</name>
    <name type="common">Yeast</name>
    <dbReference type="NCBI Taxonomy" id="1186058"/>
    <lineage>
        <taxon>Eukaryota</taxon>
        <taxon>Fungi</taxon>
        <taxon>Dikarya</taxon>
        <taxon>Basidiomycota</taxon>
        <taxon>Agaricomycotina</taxon>
        <taxon>Tremellomycetes</taxon>
        <taxon>Trichosporonales</taxon>
        <taxon>Trichosporonaceae</taxon>
        <taxon>Trichosporon</taxon>
    </lineage>
</organism>
<reference evidence="2 3" key="1">
    <citation type="journal article" date="2012" name="Eukaryot. Cell">
        <title>Draft genome sequence of CBS 2479, the standard type strain of Trichosporon asahii.</title>
        <authorList>
            <person name="Yang R.Y."/>
            <person name="Li H.T."/>
            <person name="Zhu H."/>
            <person name="Zhou G.P."/>
            <person name="Wang M."/>
            <person name="Wang L."/>
        </authorList>
    </citation>
    <scope>NUCLEOTIDE SEQUENCE [LARGE SCALE GENOMIC DNA]</scope>
    <source>
        <strain evidence="3">ATCC 90039 / CBS 2479 / JCM 2466 / KCTC 7840 / NCYC 2677 / UAMH 7654</strain>
    </source>
</reference>
<name>J6F281_TRIAS</name>
<dbReference type="OrthoDB" id="2554293at2759"/>
<proteinExistence type="predicted"/>
<comment type="caution">
    <text evidence="2">The sequence shown here is derived from an EMBL/GenBank/DDBJ whole genome shotgun (WGS) entry which is preliminary data.</text>
</comment>
<dbReference type="GeneID" id="25991271"/>
<evidence type="ECO:0000313" key="2">
    <source>
        <dbReference type="EMBL" id="EJT51069.1"/>
    </source>
</evidence>
<dbReference type="AlphaFoldDB" id="J6F281"/>
<dbReference type="VEuPathDB" id="FungiDB:A1Q1_07759"/>
<dbReference type="EMBL" id="ALBS01000075">
    <property type="protein sequence ID" value="EJT51069.1"/>
    <property type="molecule type" value="Genomic_DNA"/>
</dbReference>
<sequence length="812" mass="91029">MLARSWRITAPAPTHASVLYRRVHDDNGAGPSRPRPASKRRARDSSRELRRLLPTLHDGVYGSYGGLMREIEKNGFDEDRLSSLDRHVILHHIIRRSKRGGPLAIQAAAEFMKGDATIRDRTMSVICYKKNHTVRKVKKVPIQAISSTQQPSIEDQQPLQIPPRLAEVLVLLETMQRRHLTRPKTLYDLVIRQAVAEDRPDIAAKAFVGLVEDWIIEGRIAEGADPEDFYRGGGPPRHKPKSTPLHQLWFSGVRTWRWPGEALSPHDRLDLWHPQHHALDERLRGFPMPVPTSPPSLVPHPTSDLLELILESLDMDPTTVHPRQYAATMRALAILANTILSRTLPINNIPPLLAMFSKANMYPLVYPESFTEEPRSNAWAYTANTQAHVALVSLMLSPPNYSQAAEMTEKLSRRAQEKKKEEGPAQYMLGPLSWRSCLVLIKYAAAQLKQPSMVTRVVAYMRSTFRDWSPTALNVFFRSSNRSGQYGYAQNADDALFGGTTIGRRGSSKDDLAAMPNMDSVIALIKHLQSTEQIDRLVKLTYALHPFLQSVRGENGDLRPEVHPLPEYVALVEALGSVGKVNLAQRVFGLALHAESSLVGQFRRENPGTREPQEVYLPLPIFTAMIRMFGAEAGRGRGENKQRRGWFVPAEDVHLSRTAAAESMILRIHKRVMTRYRAGAGQEGRIVPDERYLNAVIRGMRFRWHLEAEDAARPLPAQAKADLEKFLGNVAELGLTTPPGLVSKFKTGTIEGPTVFETTAPFGPAAPLPTSPELVKMALAAVEEERQAMLEDEFEELVTVPDTSERRRALQH</sequence>
<dbReference type="KEGG" id="tasa:A1Q1_07759"/>
<dbReference type="Proteomes" id="UP000002748">
    <property type="component" value="Unassembled WGS sequence"/>
</dbReference>
<dbReference type="HOGENOM" id="CLU_325407_0_0_1"/>
<accession>J6F281</accession>
<evidence type="ECO:0000313" key="3">
    <source>
        <dbReference type="Proteomes" id="UP000002748"/>
    </source>
</evidence>
<evidence type="ECO:0000256" key="1">
    <source>
        <dbReference type="SAM" id="MobiDB-lite"/>
    </source>
</evidence>
<dbReference type="RefSeq" id="XP_014182246.1">
    <property type="nucleotide sequence ID" value="XM_014326771.1"/>
</dbReference>